<proteinExistence type="predicted"/>
<dbReference type="AlphaFoldDB" id="A0A8X6PIG5"/>
<dbReference type="Proteomes" id="UP000887013">
    <property type="component" value="Unassembled WGS sequence"/>
</dbReference>
<reference evidence="1" key="1">
    <citation type="submission" date="2020-08" db="EMBL/GenBank/DDBJ databases">
        <title>Multicomponent nature underlies the extraordinary mechanical properties of spider dragline silk.</title>
        <authorList>
            <person name="Kono N."/>
            <person name="Nakamura H."/>
            <person name="Mori M."/>
            <person name="Yoshida Y."/>
            <person name="Ohtoshi R."/>
            <person name="Malay A.D."/>
            <person name="Moran D.A.P."/>
            <person name="Tomita M."/>
            <person name="Numata K."/>
            <person name="Arakawa K."/>
        </authorList>
    </citation>
    <scope>NUCLEOTIDE SEQUENCE</scope>
</reference>
<evidence type="ECO:0000313" key="1">
    <source>
        <dbReference type="EMBL" id="GFT72472.1"/>
    </source>
</evidence>
<name>A0A8X6PIG5_NEPPI</name>
<dbReference type="EMBL" id="BMAW01116866">
    <property type="protein sequence ID" value="GFT72472.1"/>
    <property type="molecule type" value="Genomic_DNA"/>
</dbReference>
<evidence type="ECO:0000313" key="2">
    <source>
        <dbReference type="Proteomes" id="UP000887013"/>
    </source>
</evidence>
<comment type="caution">
    <text evidence="1">The sequence shown here is derived from an EMBL/GenBank/DDBJ whole genome shotgun (WGS) entry which is preliminary data.</text>
</comment>
<accession>A0A8X6PIG5</accession>
<protein>
    <submittedName>
        <fullName evidence="1">Uncharacterized protein</fullName>
    </submittedName>
</protein>
<gene>
    <name evidence="1" type="ORF">NPIL_67891</name>
</gene>
<keyword evidence="2" id="KW-1185">Reference proteome</keyword>
<organism evidence="1 2">
    <name type="scientific">Nephila pilipes</name>
    <name type="common">Giant wood spider</name>
    <name type="synonym">Nephila maculata</name>
    <dbReference type="NCBI Taxonomy" id="299642"/>
    <lineage>
        <taxon>Eukaryota</taxon>
        <taxon>Metazoa</taxon>
        <taxon>Ecdysozoa</taxon>
        <taxon>Arthropoda</taxon>
        <taxon>Chelicerata</taxon>
        <taxon>Arachnida</taxon>
        <taxon>Araneae</taxon>
        <taxon>Araneomorphae</taxon>
        <taxon>Entelegynae</taxon>
        <taxon>Araneoidea</taxon>
        <taxon>Nephilidae</taxon>
        <taxon>Nephila</taxon>
    </lineage>
</organism>
<sequence length="110" mass="12242">MMLRVIGREPDCFTCLSHSSLSQPSFTLYTIIEWTDGWDFGIFSRSYPHANRGNYAERVKTGSCPRTVLESRRESTRELAGFLRSSFALQQAGAIYGQGIQLPSAFASPG</sequence>